<reference evidence="2" key="1">
    <citation type="thesis" date="2021" institute="BYU ScholarsArchive" country="Provo, UT, USA">
        <title>Applications of and Algorithms for Genome Assembly and Genomic Analyses with an Emphasis on Marine Teleosts.</title>
        <authorList>
            <person name="Pickett B.D."/>
        </authorList>
    </citation>
    <scope>NUCLEOTIDE SEQUENCE</scope>
    <source>
        <strain evidence="2">HI-2016</strain>
    </source>
</reference>
<keyword evidence="3" id="KW-1185">Reference proteome</keyword>
<organism evidence="2 3">
    <name type="scientific">Albula glossodonta</name>
    <name type="common">roundjaw bonefish</name>
    <dbReference type="NCBI Taxonomy" id="121402"/>
    <lineage>
        <taxon>Eukaryota</taxon>
        <taxon>Metazoa</taxon>
        <taxon>Chordata</taxon>
        <taxon>Craniata</taxon>
        <taxon>Vertebrata</taxon>
        <taxon>Euteleostomi</taxon>
        <taxon>Actinopterygii</taxon>
        <taxon>Neopterygii</taxon>
        <taxon>Teleostei</taxon>
        <taxon>Albuliformes</taxon>
        <taxon>Albulidae</taxon>
        <taxon>Albula</taxon>
    </lineage>
</organism>
<proteinExistence type="predicted"/>
<feature type="region of interest" description="Disordered" evidence="1">
    <location>
        <begin position="1"/>
        <end position="36"/>
    </location>
</feature>
<dbReference type="EMBL" id="JAFBMS010000015">
    <property type="protein sequence ID" value="KAG9346588.1"/>
    <property type="molecule type" value="Genomic_DNA"/>
</dbReference>
<gene>
    <name evidence="2" type="ORF">JZ751_006899</name>
</gene>
<name>A0A8T2PAP6_9TELE</name>
<dbReference type="AlphaFoldDB" id="A0A8T2PAP6"/>
<dbReference type="Proteomes" id="UP000824540">
    <property type="component" value="Unassembled WGS sequence"/>
</dbReference>
<evidence type="ECO:0000313" key="3">
    <source>
        <dbReference type="Proteomes" id="UP000824540"/>
    </source>
</evidence>
<comment type="caution">
    <text evidence="2">The sequence shown here is derived from an EMBL/GenBank/DDBJ whole genome shotgun (WGS) entry which is preliminary data.</text>
</comment>
<evidence type="ECO:0000313" key="2">
    <source>
        <dbReference type="EMBL" id="KAG9346588.1"/>
    </source>
</evidence>
<sequence length="80" mass="8523">MDSIWARDSTNRGCGYRAASRSPVEPGADASSDPGSSCPFSILRDCSSPVEGSTSFGLRYSMLSWVEVVPAMDGTEETIQ</sequence>
<evidence type="ECO:0000256" key="1">
    <source>
        <dbReference type="SAM" id="MobiDB-lite"/>
    </source>
</evidence>
<accession>A0A8T2PAP6</accession>
<protein>
    <submittedName>
        <fullName evidence="2">Uncharacterized protein</fullName>
    </submittedName>
</protein>